<keyword evidence="2" id="KW-1185">Reference proteome</keyword>
<organism evidence="1 2">
    <name type="scientific">Funneliformis geosporum</name>
    <dbReference type="NCBI Taxonomy" id="1117311"/>
    <lineage>
        <taxon>Eukaryota</taxon>
        <taxon>Fungi</taxon>
        <taxon>Fungi incertae sedis</taxon>
        <taxon>Mucoromycota</taxon>
        <taxon>Glomeromycotina</taxon>
        <taxon>Glomeromycetes</taxon>
        <taxon>Glomerales</taxon>
        <taxon>Glomeraceae</taxon>
        <taxon>Funneliformis</taxon>
    </lineage>
</organism>
<reference evidence="1" key="1">
    <citation type="submission" date="2022-08" db="EMBL/GenBank/DDBJ databases">
        <authorList>
            <person name="Kallberg Y."/>
            <person name="Tangrot J."/>
            <person name="Rosling A."/>
        </authorList>
    </citation>
    <scope>NUCLEOTIDE SEQUENCE</scope>
    <source>
        <strain evidence="1">Wild A</strain>
    </source>
</reference>
<protein>
    <submittedName>
        <fullName evidence="1">12929_t:CDS:1</fullName>
    </submittedName>
</protein>
<evidence type="ECO:0000313" key="1">
    <source>
        <dbReference type="EMBL" id="CAI2185791.1"/>
    </source>
</evidence>
<sequence length="108" mass="12407">MVIPNDKAGSIVHFLCLKHFKNIQHYVQHMVQECPVTTLLEGDYWEDRQRLQVLKKSKWFTARKNTLHATTSKLFTSKTAVASLDSFIVAGLRPKVHIQDCVRRTVGT</sequence>
<comment type="caution">
    <text evidence="1">The sequence shown here is derived from an EMBL/GenBank/DDBJ whole genome shotgun (WGS) entry which is preliminary data.</text>
</comment>
<dbReference type="Proteomes" id="UP001153678">
    <property type="component" value="Unassembled WGS sequence"/>
</dbReference>
<proteinExistence type="predicted"/>
<dbReference type="AlphaFoldDB" id="A0A9W4T0E1"/>
<dbReference type="EMBL" id="CAMKVN010003865">
    <property type="protein sequence ID" value="CAI2185791.1"/>
    <property type="molecule type" value="Genomic_DNA"/>
</dbReference>
<name>A0A9W4T0E1_9GLOM</name>
<gene>
    <name evidence="1" type="ORF">FWILDA_LOCUS12253</name>
</gene>
<evidence type="ECO:0000313" key="2">
    <source>
        <dbReference type="Proteomes" id="UP001153678"/>
    </source>
</evidence>
<accession>A0A9W4T0E1</accession>